<dbReference type="Pfam" id="PF00690">
    <property type="entry name" value="Cation_ATPase_N"/>
    <property type="match status" value="1"/>
</dbReference>
<dbReference type="PRINTS" id="PR00120">
    <property type="entry name" value="HATPASE"/>
</dbReference>
<evidence type="ECO:0000256" key="6">
    <source>
        <dbReference type="ARBA" id="ARBA00022840"/>
    </source>
</evidence>
<dbReference type="PROSITE" id="PS00154">
    <property type="entry name" value="ATPASE_E1_E2"/>
    <property type="match status" value="1"/>
</dbReference>
<evidence type="ECO:0000256" key="9">
    <source>
        <dbReference type="ARBA" id="ARBA00023136"/>
    </source>
</evidence>
<dbReference type="SFLD" id="SFLDG00002">
    <property type="entry name" value="C1.7:_P-type_atpase_like"/>
    <property type="match status" value="1"/>
</dbReference>
<dbReference type="SUPFAM" id="SSF81660">
    <property type="entry name" value="Metal cation-transporting ATPase, ATP-binding domain N"/>
    <property type="match status" value="1"/>
</dbReference>
<dbReference type="InterPro" id="IPR023298">
    <property type="entry name" value="ATPase_P-typ_TM_dom_sf"/>
</dbReference>
<dbReference type="PANTHER" id="PTHR43294">
    <property type="entry name" value="SODIUM/POTASSIUM-TRANSPORTING ATPASE SUBUNIT ALPHA"/>
    <property type="match status" value="1"/>
</dbReference>
<feature type="transmembrane region" description="Helical" evidence="10">
    <location>
        <begin position="778"/>
        <end position="798"/>
    </location>
</feature>
<feature type="transmembrane region" description="Helical" evidence="10">
    <location>
        <begin position="673"/>
        <end position="696"/>
    </location>
</feature>
<dbReference type="SUPFAM" id="SSF81665">
    <property type="entry name" value="Calcium ATPase, transmembrane domain M"/>
    <property type="match status" value="1"/>
</dbReference>
<keyword evidence="9 10" id="KW-0472">Membrane</keyword>
<dbReference type="InterPro" id="IPR023299">
    <property type="entry name" value="ATPase_P-typ_cyto_dom_N"/>
</dbReference>
<evidence type="ECO:0000313" key="13">
    <source>
        <dbReference type="Proteomes" id="UP000230729"/>
    </source>
</evidence>
<dbReference type="Gene3D" id="1.20.1110.10">
    <property type="entry name" value="Calcium-transporting ATPase, transmembrane domain"/>
    <property type="match status" value="1"/>
</dbReference>
<dbReference type="PRINTS" id="PR00119">
    <property type="entry name" value="CATATPASE"/>
</dbReference>
<evidence type="ECO:0000313" key="12">
    <source>
        <dbReference type="EMBL" id="PIP33563.1"/>
    </source>
</evidence>
<dbReference type="InterPro" id="IPR044492">
    <property type="entry name" value="P_typ_ATPase_HD_dom"/>
</dbReference>
<dbReference type="AlphaFoldDB" id="A0A2G9ZK59"/>
<dbReference type="Gene3D" id="3.40.50.1000">
    <property type="entry name" value="HAD superfamily/HAD-like"/>
    <property type="match status" value="1"/>
</dbReference>
<feature type="domain" description="Cation-transporting P-type ATPase N-terminal" evidence="11">
    <location>
        <begin position="2"/>
        <end position="61"/>
    </location>
</feature>
<evidence type="ECO:0000256" key="4">
    <source>
        <dbReference type="ARBA" id="ARBA00022692"/>
    </source>
</evidence>
<dbReference type="InterPro" id="IPR059000">
    <property type="entry name" value="ATPase_P-type_domA"/>
</dbReference>
<name>A0A2G9ZK59_9BACT</name>
<dbReference type="SFLD" id="SFLDF00027">
    <property type="entry name" value="p-type_atpase"/>
    <property type="match status" value="1"/>
</dbReference>
<accession>A0A2G9ZK59</accession>
<dbReference type="EMBL" id="PCSD01000092">
    <property type="protein sequence ID" value="PIP33563.1"/>
    <property type="molecule type" value="Genomic_DNA"/>
</dbReference>
<feature type="transmembrane region" description="Helical" evidence="10">
    <location>
        <begin position="810"/>
        <end position="831"/>
    </location>
</feature>
<dbReference type="Proteomes" id="UP000230729">
    <property type="component" value="Unassembled WGS sequence"/>
</dbReference>
<keyword evidence="7" id="KW-1278">Translocase</keyword>
<evidence type="ECO:0000256" key="2">
    <source>
        <dbReference type="ARBA" id="ARBA00005675"/>
    </source>
</evidence>
<evidence type="ECO:0000256" key="5">
    <source>
        <dbReference type="ARBA" id="ARBA00022741"/>
    </source>
</evidence>
<feature type="transmembrane region" description="Helical" evidence="10">
    <location>
        <begin position="221"/>
        <end position="241"/>
    </location>
</feature>
<keyword evidence="4 10" id="KW-0812">Transmembrane</keyword>
<dbReference type="InterPro" id="IPR006068">
    <property type="entry name" value="ATPase_P-typ_cation-transptr_C"/>
</dbReference>
<gene>
    <name evidence="12" type="ORF">COX22_03760</name>
</gene>
<dbReference type="Gene3D" id="2.70.150.10">
    <property type="entry name" value="Calcium-transporting ATPase, cytoplasmic transduction domain A"/>
    <property type="match status" value="1"/>
</dbReference>
<feature type="transmembrane region" description="Helical" evidence="10">
    <location>
        <begin position="66"/>
        <end position="84"/>
    </location>
</feature>
<protein>
    <submittedName>
        <fullName evidence="12">Cation transporter</fullName>
    </submittedName>
</protein>
<dbReference type="InterPro" id="IPR023214">
    <property type="entry name" value="HAD_sf"/>
</dbReference>
<dbReference type="NCBIfam" id="TIGR01494">
    <property type="entry name" value="ATPase_P-type"/>
    <property type="match status" value="2"/>
</dbReference>
<keyword evidence="3" id="KW-1003">Cell membrane</keyword>
<evidence type="ECO:0000256" key="10">
    <source>
        <dbReference type="SAM" id="Phobius"/>
    </source>
</evidence>
<dbReference type="SUPFAM" id="SSF56784">
    <property type="entry name" value="HAD-like"/>
    <property type="match status" value="1"/>
</dbReference>
<dbReference type="PANTHER" id="PTHR43294:SF21">
    <property type="entry name" value="CATION TRANSPORTING ATPASE"/>
    <property type="match status" value="1"/>
</dbReference>
<dbReference type="InterPro" id="IPR050510">
    <property type="entry name" value="Cation_transp_ATPase_P-type"/>
</dbReference>
<feature type="transmembrane region" description="Helical" evidence="10">
    <location>
        <begin position="44"/>
        <end position="60"/>
    </location>
</feature>
<evidence type="ECO:0000256" key="8">
    <source>
        <dbReference type="ARBA" id="ARBA00022989"/>
    </source>
</evidence>
<keyword evidence="5" id="KW-0547">Nucleotide-binding</keyword>
<reference evidence="12 13" key="1">
    <citation type="submission" date="2017-09" db="EMBL/GenBank/DDBJ databases">
        <title>Depth-based differentiation of microbial function through sediment-hosted aquifers and enrichment of novel symbionts in the deep terrestrial subsurface.</title>
        <authorList>
            <person name="Probst A.J."/>
            <person name="Ladd B."/>
            <person name="Jarett J.K."/>
            <person name="Geller-Mcgrath D.E."/>
            <person name="Sieber C.M."/>
            <person name="Emerson J.B."/>
            <person name="Anantharaman K."/>
            <person name="Thomas B.C."/>
            <person name="Malmstrom R."/>
            <person name="Stieglmeier M."/>
            <person name="Klingl A."/>
            <person name="Woyke T."/>
            <person name="Ryan C.M."/>
            <person name="Banfield J.F."/>
        </authorList>
    </citation>
    <scope>NUCLEOTIDE SEQUENCE [LARGE SCALE GENOMIC DNA]</scope>
    <source>
        <strain evidence="12">CG23_combo_of_CG06-09_8_20_14_all_49_15</strain>
    </source>
</reference>
<dbReference type="Gene3D" id="3.40.1110.10">
    <property type="entry name" value="Calcium-transporting ATPase, cytoplasmic domain N"/>
    <property type="match status" value="1"/>
</dbReference>
<dbReference type="InterPro" id="IPR008250">
    <property type="entry name" value="ATPase_P-typ_transduc_dom_A_sf"/>
</dbReference>
<dbReference type="Pfam" id="PF00122">
    <property type="entry name" value="E1-E2_ATPase"/>
    <property type="match status" value="1"/>
</dbReference>
<dbReference type="InterPro" id="IPR004014">
    <property type="entry name" value="ATPase_P-typ_cation-transptr_N"/>
</dbReference>
<evidence type="ECO:0000259" key="11">
    <source>
        <dbReference type="SMART" id="SM00831"/>
    </source>
</evidence>
<dbReference type="InterPro" id="IPR018303">
    <property type="entry name" value="ATPase_P-typ_P_site"/>
</dbReference>
<feature type="transmembrane region" description="Helical" evidence="10">
    <location>
        <begin position="745"/>
        <end position="766"/>
    </location>
</feature>
<dbReference type="SUPFAM" id="SSF81653">
    <property type="entry name" value="Calcium ATPase, transduction domain A"/>
    <property type="match status" value="1"/>
</dbReference>
<comment type="similarity">
    <text evidence="2">Belongs to the cation transport ATPase (P-type) (TC 3.A.3) family. Type IIA subfamily.</text>
</comment>
<dbReference type="Pfam" id="PF00689">
    <property type="entry name" value="Cation_ATPase_C"/>
    <property type="match status" value="1"/>
</dbReference>
<proteinExistence type="inferred from homology"/>
<keyword evidence="6" id="KW-0067">ATP-binding</keyword>
<feature type="transmembrane region" description="Helical" evidence="10">
    <location>
        <begin position="843"/>
        <end position="865"/>
    </location>
</feature>
<organism evidence="12 13">
    <name type="scientific">Candidatus Falkowbacteria bacterium CG23_combo_of_CG06-09_8_20_14_all_49_15</name>
    <dbReference type="NCBI Taxonomy" id="1974572"/>
    <lineage>
        <taxon>Bacteria</taxon>
        <taxon>Candidatus Falkowiibacteriota</taxon>
    </lineage>
</organism>
<dbReference type="SFLD" id="SFLDS00003">
    <property type="entry name" value="Haloacid_Dehalogenase"/>
    <property type="match status" value="1"/>
</dbReference>
<dbReference type="InterPro" id="IPR001757">
    <property type="entry name" value="P_typ_ATPase"/>
</dbReference>
<sequence length="875" mass="95112">MLEKKGLSSKEAKKKLAAHGFNEIKEINRVSSWLILWRQIKNNFIIYLLFASALMSFLVGKDTTGFTILAVIAVVIGAGFFQEFKAEKAISALKNLIVPIAIAIRDGREKTILAKEIVPGDLIVLRAGDKIPADGVVLTANELRVNEAMITGETKEMHKLPISDSPSETDKNRVFMGTVAISGRALVRVTATGMKTAFGRIAQMISQAEKTLPLQKKTNRIARYMVLVAITVSLLTGLIMVRSAPVLSLNVLIDVLVVVIALSVSAFPEGLPVVLVSTLANGARRMAAKNAIVNRMSIIETLGETTLVCADKTGTITKGEMTVRQINADDELFAVTGSGYETQGDLLKDGKKFAPPKNLGLSRLLKTAVLCNDAFLERKTEKQFKVNGSPTEAALLILGAKLGVYSEDLDWERTGETAFNSSRKMMSVFGLEKNCFTVYAKGAPETILKKCAYQEINGQLTRLTDTKIKKIQRQVKDFAGQASRVLAFAYKTFPAGSKEKIKTAETESKLVFLGLAALEDPPRPEVAGAISACRQAGIKVKMITGDNPATAARIGAEIGLLGKILTGEELDSLSEEEFLEEISQTVIFARVRPEHKLKLVNGFKKIGEIVTMTGDGVNDAPALKEAHIGVAMGEKGTDVTREVADLILKDDNFATITAAIKEGRAIFNNIQKFVAYELSCNFAELFMIFIGVALGLPTPLLALQILFMNLVTDNLPSISLGFNPSSGDIMSIPPRRQSNILNKELITLLLFNGALMGILSLSVYIFSLQIAGLAVEKARTLALLTLIFLEIASAFNFRSFRKLVLNRSPFVNRYLAYASAISLSATALILYTPLNKIFQTVPISLPLIGITILAAGSIIFIFDLLKKFKIITLKN</sequence>
<dbReference type="SMART" id="SM00831">
    <property type="entry name" value="Cation_ATPase_N"/>
    <property type="match status" value="1"/>
</dbReference>
<evidence type="ECO:0000256" key="1">
    <source>
        <dbReference type="ARBA" id="ARBA00004651"/>
    </source>
</evidence>
<comment type="subcellular location">
    <subcellularLocation>
        <location evidence="1">Cell membrane</location>
        <topology evidence="1">Multi-pass membrane protein</topology>
    </subcellularLocation>
</comment>
<dbReference type="GO" id="GO:0005524">
    <property type="term" value="F:ATP binding"/>
    <property type="evidence" value="ECO:0007669"/>
    <property type="project" value="UniProtKB-KW"/>
</dbReference>
<evidence type="ECO:0000256" key="3">
    <source>
        <dbReference type="ARBA" id="ARBA00022475"/>
    </source>
</evidence>
<dbReference type="Pfam" id="PF13246">
    <property type="entry name" value="Cation_ATPase"/>
    <property type="match status" value="1"/>
</dbReference>
<evidence type="ECO:0000256" key="7">
    <source>
        <dbReference type="ARBA" id="ARBA00022967"/>
    </source>
</evidence>
<dbReference type="InterPro" id="IPR036412">
    <property type="entry name" value="HAD-like_sf"/>
</dbReference>
<dbReference type="GO" id="GO:0016887">
    <property type="term" value="F:ATP hydrolysis activity"/>
    <property type="evidence" value="ECO:0007669"/>
    <property type="project" value="InterPro"/>
</dbReference>
<keyword evidence="8 10" id="KW-1133">Transmembrane helix</keyword>
<dbReference type="GO" id="GO:0005886">
    <property type="term" value="C:plasma membrane"/>
    <property type="evidence" value="ECO:0007669"/>
    <property type="project" value="UniProtKB-SubCell"/>
</dbReference>
<comment type="caution">
    <text evidence="12">The sequence shown here is derived from an EMBL/GenBank/DDBJ whole genome shotgun (WGS) entry which is preliminary data.</text>
</comment>